<dbReference type="Proteomes" id="UP000037939">
    <property type="component" value="Unassembled WGS sequence"/>
</dbReference>
<keyword evidence="4" id="KW-0560">Oxidoreductase</keyword>
<dbReference type="EMBL" id="LAQT01000008">
    <property type="protein sequence ID" value="KPC52877.1"/>
    <property type="molecule type" value="Genomic_DNA"/>
</dbReference>
<dbReference type="Pfam" id="PF02625">
    <property type="entry name" value="XdhC_CoxI"/>
    <property type="match status" value="2"/>
</dbReference>
<sequence length="379" mass="40346">MNTVNTLVQSLHATLAEHADAVLATVVKVEDSAYRRPGARMLVCADGQHSGTVSGGCLEGEIVRKAWWLTSGGAPVVCRYDTGAGEDAEWTFGLGCNGAVHILLEHIRKDSPQLLWLERIAQQRRPGACAVVIGRSGVGNVDVGQRVFIDPDGSTHGELAEPSLTQAIRRDLTEALKNGGSALHRYPVGNGDVEVFLEVLKPPTDLVIFGAGHDAVPLAQMAKSLGWRVTIADGRAHFARRDRYPMADQVCVLDLADALPATGIGHDSVAVVMTHSYEQDQRILAQLLEFKPRYIGQLGPRSRTERMLGEIGAREKAAALQQAGILHYPIGLDLGADAPEEVALAILAEIKATTSGHPAGKLSQRGGSIHQAPAAGENS</sequence>
<feature type="domain" description="XdhC- CoxI" evidence="2">
    <location>
        <begin position="15"/>
        <end position="81"/>
    </location>
</feature>
<dbReference type="GO" id="GO:0004854">
    <property type="term" value="F:xanthine dehydrogenase activity"/>
    <property type="evidence" value="ECO:0007669"/>
    <property type="project" value="UniProtKB-EC"/>
</dbReference>
<evidence type="ECO:0000256" key="1">
    <source>
        <dbReference type="SAM" id="MobiDB-lite"/>
    </source>
</evidence>
<dbReference type="Gene3D" id="3.40.50.720">
    <property type="entry name" value="NAD(P)-binding Rossmann-like Domain"/>
    <property type="match status" value="1"/>
</dbReference>
<dbReference type="InterPro" id="IPR003777">
    <property type="entry name" value="XdhC_CoxI"/>
</dbReference>
<gene>
    <name evidence="4" type="primary">pucA</name>
    <name evidence="4" type="ORF">WG78_10320</name>
</gene>
<dbReference type="Pfam" id="PF13478">
    <property type="entry name" value="XdhC_C"/>
    <property type="match status" value="1"/>
</dbReference>
<protein>
    <submittedName>
        <fullName evidence="4">Putative xanthine dehydrogenase subunit A</fullName>
        <ecNumber evidence="4">1.17.1.4</ecNumber>
    </submittedName>
</protein>
<name>A0A0N0XIM3_9NEIS</name>
<dbReference type="PANTHER" id="PTHR30388">
    <property type="entry name" value="ALDEHYDE OXIDOREDUCTASE MOLYBDENUM COFACTOR ASSEMBLY PROTEIN"/>
    <property type="match status" value="1"/>
</dbReference>
<dbReference type="InterPro" id="IPR052698">
    <property type="entry name" value="MoCofactor_Util/Proc"/>
</dbReference>
<feature type="domain" description="XdhC- CoxI" evidence="2">
    <location>
        <begin position="121"/>
        <end position="186"/>
    </location>
</feature>
<evidence type="ECO:0000313" key="5">
    <source>
        <dbReference type="Proteomes" id="UP000037939"/>
    </source>
</evidence>
<feature type="domain" description="XdhC Rossmann" evidence="3">
    <location>
        <begin position="206"/>
        <end position="350"/>
    </location>
</feature>
<dbReference type="PANTHER" id="PTHR30388:SF6">
    <property type="entry name" value="XANTHINE DEHYDROGENASE SUBUNIT A-RELATED"/>
    <property type="match status" value="1"/>
</dbReference>
<dbReference type="InterPro" id="IPR027051">
    <property type="entry name" value="XdhC_Rossmann_dom"/>
</dbReference>
<evidence type="ECO:0000259" key="2">
    <source>
        <dbReference type="Pfam" id="PF02625"/>
    </source>
</evidence>
<dbReference type="STRING" id="857265.WG78_10320"/>
<feature type="region of interest" description="Disordered" evidence="1">
    <location>
        <begin position="357"/>
        <end position="379"/>
    </location>
</feature>
<evidence type="ECO:0000313" key="4">
    <source>
        <dbReference type="EMBL" id="KPC52877.1"/>
    </source>
</evidence>
<dbReference type="PATRIC" id="fig|857265.3.peg.2119"/>
<reference evidence="4 5" key="1">
    <citation type="submission" date="2015-07" db="EMBL/GenBank/DDBJ databases">
        <title>Draft genome sequence of the Amantichitinum ursilacus IGB-41, a new chitin-degrading bacterium.</title>
        <authorList>
            <person name="Kirstahler P."/>
            <person name="Guenther M."/>
            <person name="Grumaz C."/>
            <person name="Rupp S."/>
            <person name="Zibek S."/>
            <person name="Sohn K."/>
        </authorList>
    </citation>
    <scope>NUCLEOTIDE SEQUENCE [LARGE SCALE GENOMIC DNA]</scope>
    <source>
        <strain evidence="4 5">IGB-41</strain>
    </source>
</reference>
<dbReference type="EC" id="1.17.1.4" evidence="4"/>
<evidence type="ECO:0000259" key="3">
    <source>
        <dbReference type="Pfam" id="PF13478"/>
    </source>
</evidence>
<dbReference type="AlphaFoldDB" id="A0A0N0XIM3"/>
<organism evidence="4 5">
    <name type="scientific">Amantichitinum ursilacus</name>
    <dbReference type="NCBI Taxonomy" id="857265"/>
    <lineage>
        <taxon>Bacteria</taxon>
        <taxon>Pseudomonadati</taxon>
        <taxon>Pseudomonadota</taxon>
        <taxon>Betaproteobacteria</taxon>
        <taxon>Neisseriales</taxon>
        <taxon>Chitinibacteraceae</taxon>
        <taxon>Amantichitinum</taxon>
    </lineage>
</organism>
<accession>A0A0N0XIM3</accession>
<dbReference type="RefSeq" id="WP_053937720.1">
    <property type="nucleotide sequence ID" value="NZ_LAQT01000008.1"/>
</dbReference>
<comment type="caution">
    <text evidence="4">The sequence shown here is derived from an EMBL/GenBank/DDBJ whole genome shotgun (WGS) entry which is preliminary data.</text>
</comment>
<proteinExistence type="predicted"/>
<keyword evidence="5" id="KW-1185">Reference proteome</keyword>